<evidence type="ECO:0000259" key="1">
    <source>
        <dbReference type="Pfam" id="PF06372"/>
    </source>
</evidence>
<reference evidence="3" key="2">
    <citation type="submission" date="2010-04" db="EMBL/GenBank/DDBJ databases">
        <authorList>
            <person name="Buell R."/>
            <person name="Hamilton J."/>
            <person name="Hostetler J."/>
        </authorList>
    </citation>
    <scope>NUCLEOTIDE SEQUENCE [LARGE SCALE GENOMIC DNA]</scope>
    <source>
        <strain evidence="3">DAOM:BR144</strain>
    </source>
</reference>
<dbReference type="VEuPathDB" id="FungiDB:PYU1_G002605"/>
<dbReference type="GO" id="GO:0005634">
    <property type="term" value="C:nucleus"/>
    <property type="evidence" value="ECO:0007669"/>
    <property type="project" value="InterPro"/>
</dbReference>
<dbReference type="EnsemblProtists" id="PYU1_T002608">
    <property type="protein sequence ID" value="PYU1_T002608"/>
    <property type="gene ID" value="PYU1_G002605"/>
</dbReference>
<dbReference type="InterPro" id="IPR009422">
    <property type="entry name" value="Gemin6"/>
</dbReference>
<dbReference type="GO" id="GO:0032797">
    <property type="term" value="C:SMN complex"/>
    <property type="evidence" value="ECO:0007669"/>
    <property type="project" value="TreeGrafter"/>
</dbReference>
<dbReference type="AlphaFoldDB" id="K3WCB7"/>
<feature type="domain" description="Gem-associated protein 6 Sm-like" evidence="1">
    <location>
        <begin position="16"/>
        <end position="77"/>
    </location>
</feature>
<dbReference type="HOGENOM" id="CLU_133531_0_0_1"/>
<dbReference type="InParanoid" id="K3WCB7"/>
<evidence type="ECO:0000313" key="2">
    <source>
        <dbReference type="EnsemblProtists" id="PYU1_T002608"/>
    </source>
</evidence>
<keyword evidence="3" id="KW-1185">Reference proteome</keyword>
<accession>K3WCB7</accession>
<organism evidence="2 3">
    <name type="scientific">Globisporangium ultimum (strain ATCC 200006 / CBS 805.95 / DAOM BR144)</name>
    <name type="common">Pythium ultimum</name>
    <dbReference type="NCBI Taxonomy" id="431595"/>
    <lineage>
        <taxon>Eukaryota</taxon>
        <taxon>Sar</taxon>
        <taxon>Stramenopiles</taxon>
        <taxon>Oomycota</taxon>
        <taxon>Peronosporomycetes</taxon>
        <taxon>Pythiales</taxon>
        <taxon>Pythiaceae</taxon>
        <taxon>Globisporangium</taxon>
    </lineage>
</organism>
<dbReference type="eggNOG" id="ENOG502R9FK">
    <property type="taxonomic scope" value="Eukaryota"/>
</dbReference>
<dbReference type="GO" id="GO:0000245">
    <property type="term" value="P:spliceosomal complex assembly"/>
    <property type="evidence" value="ECO:0007669"/>
    <property type="project" value="InterPro"/>
</dbReference>
<evidence type="ECO:0000313" key="3">
    <source>
        <dbReference type="Proteomes" id="UP000019132"/>
    </source>
</evidence>
<dbReference type="Proteomes" id="UP000019132">
    <property type="component" value="Unassembled WGS sequence"/>
</dbReference>
<dbReference type="Pfam" id="PF06372">
    <property type="entry name" value="Gemin6"/>
    <property type="match status" value="1"/>
</dbReference>
<sequence length="183" mass="19675">MSGALFVAHNALIGSAVRVETTDLTFTCGVLYCIDPESDNVVLLSKRDAKEDDEKPWSVKIFMGHSVTTIRALSSEDDENGAVRPESLESIRQSLQVDAHTLADDGDQEAAIEARRAALCALLTKSFIPWESAASANGSNSDRVPHILVFNGAARVQPPFSAAAVECANAQILARLQQLLLQL</sequence>
<dbReference type="Gene3D" id="2.30.30.100">
    <property type="match status" value="1"/>
</dbReference>
<dbReference type="GO" id="GO:0000387">
    <property type="term" value="P:spliceosomal snRNP assembly"/>
    <property type="evidence" value="ECO:0007669"/>
    <property type="project" value="TreeGrafter"/>
</dbReference>
<dbReference type="InterPro" id="IPR046857">
    <property type="entry name" value="Gemin6_Sm-like_dom"/>
</dbReference>
<proteinExistence type="predicted"/>
<dbReference type="PANTHER" id="PTHR14710:SF2">
    <property type="entry name" value="GEM-ASSOCIATED PROTEIN 6"/>
    <property type="match status" value="1"/>
</dbReference>
<protein>
    <recommendedName>
        <fullName evidence="1">Gem-associated protein 6 Sm-like domain-containing protein</fullName>
    </recommendedName>
</protein>
<name>K3WCB7_GLOUD</name>
<reference evidence="3" key="1">
    <citation type="journal article" date="2010" name="Genome Biol.">
        <title>Genome sequence of the necrotrophic plant pathogen Pythium ultimum reveals original pathogenicity mechanisms and effector repertoire.</title>
        <authorList>
            <person name="Levesque C.A."/>
            <person name="Brouwer H."/>
            <person name="Cano L."/>
            <person name="Hamilton J.P."/>
            <person name="Holt C."/>
            <person name="Huitema E."/>
            <person name="Raffaele S."/>
            <person name="Robideau G.P."/>
            <person name="Thines M."/>
            <person name="Win J."/>
            <person name="Zerillo M.M."/>
            <person name="Beakes G.W."/>
            <person name="Boore J.L."/>
            <person name="Busam D."/>
            <person name="Dumas B."/>
            <person name="Ferriera S."/>
            <person name="Fuerstenberg S.I."/>
            <person name="Gachon C.M."/>
            <person name="Gaulin E."/>
            <person name="Govers F."/>
            <person name="Grenville-Briggs L."/>
            <person name="Horner N."/>
            <person name="Hostetler J."/>
            <person name="Jiang R.H."/>
            <person name="Johnson J."/>
            <person name="Krajaejun T."/>
            <person name="Lin H."/>
            <person name="Meijer H.J."/>
            <person name="Moore B."/>
            <person name="Morris P."/>
            <person name="Phuntmart V."/>
            <person name="Puiu D."/>
            <person name="Shetty J."/>
            <person name="Stajich J.E."/>
            <person name="Tripathy S."/>
            <person name="Wawra S."/>
            <person name="van West P."/>
            <person name="Whitty B.R."/>
            <person name="Coutinho P.M."/>
            <person name="Henrissat B."/>
            <person name="Martin F."/>
            <person name="Thomas P.D."/>
            <person name="Tyler B.M."/>
            <person name="De Vries R.P."/>
            <person name="Kamoun S."/>
            <person name="Yandell M."/>
            <person name="Tisserat N."/>
            <person name="Buell C.R."/>
        </authorList>
    </citation>
    <scope>NUCLEOTIDE SEQUENCE</scope>
    <source>
        <strain evidence="3">DAOM:BR144</strain>
    </source>
</reference>
<dbReference type="OMA" id="AVMGHAI"/>
<reference evidence="2" key="3">
    <citation type="submission" date="2014-11" db="UniProtKB">
        <authorList>
            <consortium name="EnsemblProtists"/>
        </authorList>
    </citation>
    <scope>IDENTIFICATION</scope>
    <source>
        <strain evidence="2">DAOM BR144</strain>
    </source>
</reference>
<dbReference type="PANTHER" id="PTHR14710">
    <property type="entry name" value="GEM-ASSOCIATED PROTEIN 6"/>
    <property type="match status" value="1"/>
</dbReference>